<organism evidence="1 2">
    <name type="scientific">Gigaspora rosea</name>
    <dbReference type="NCBI Taxonomy" id="44941"/>
    <lineage>
        <taxon>Eukaryota</taxon>
        <taxon>Fungi</taxon>
        <taxon>Fungi incertae sedis</taxon>
        <taxon>Mucoromycota</taxon>
        <taxon>Glomeromycotina</taxon>
        <taxon>Glomeromycetes</taxon>
        <taxon>Diversisporales</taxon>
        <taxon>Gigasporaceae</taxon>
        <taxon>Gigaspora</taxon>
    </lineage>
</organism>
<dbReference type="Proteomes" id="UP000266673">
    <property type="component" value="Unassembled WGS sequence"/>
</dbReference>
<dbReference type="AlphaFoldDB" id="A0A397TTQ2"/>
<sequence>MVLRLVIAKTQKILIKTNKKHTTFESKSPLRSIEANNLNEDLESQGPFKSDLELCIYLVEHPNLINLTLNMMKANGQEPATIQGKVVDRFSSLPEKVGFNYNLKVLVLAEPDL</sequence>
<accession>A0A397TTQ2</accession>
<dbReference type="EMBL" id="QKWP01003273">
    <property type="protein sequence ID" value="RIB01184.1"/>
    <property type="molecule type" value="Genomic_DNA"/>
</dbReference>
<proteinExistence type="predicted"/>
<reference evidence="1 2" key="1">
    <citation type="submission" date="2018-06" db="EMBL/GenBank/DDBJ databases">
        <title>Comparative genomics reveals the genomic features of Rhizophagus irregularis, R. cerebriforme, R. diaphanum and Gigaspora rosea, and their symbiotic lifestyle signature.</title>
        <authorList>
            <person name="Morin E."/>
            <person name="San Clemente H."/>
            <person name="Chen E.C.H."/>
            <person name="De La Providencia I."/>
            <person name="Hainaut M."/>
            <person name="Kuo A."/>
            <person name="Kohler A."/>
            <person name="Murat C."/>
            <person name="Tang N."/>
            <person name="Roy S."/>
            <person name="Loubradou J."/>
            <person name="Henrissat B."/>
            <person name="Grigoriev I.V."/>
            <person name="Corradi N."/>
            <person name="Roux C."/>
            <person name="Martin F.M."/>
        </authorList>
    </citation>
    <scope>NUCLEOTIDE SEQUENCE [LARGE SCALE GENOMIC DNA]</scope>
    <source>
        <strain evidence="1 2">DAOM 194757</strain>
    </source>
</reference>
<dbReference type="OrthoDB" id="2440718at2759"/>
<evidence type="ECO:0000313" key="2">
    <source>
        <dbReference type="Proteomes" id="UP000266673"/>
    </source>
</evidence>
<protein>
    <submittedName>
        <fullName evidence="1">Uncharacterized protein</fullName>
    </submittedName>
</protein>
<keyword evidence="2" id="KW-1185">Reference proteome</keyword>
<name>A0A397TTQ2_9GLOM</name>
<comment type="caution">
    <text evidence="1">The sequence shown here is derived from an EMBL/GenBank/DDBJ whole genome shotgun (WGS) entry which is preliminary data.</text>
</comment>
<evidence type="ECO:0000313" key="1">
    <source>
        <dbReference type="EMBL" id="RIB01184.1"/>
    </source>
</evidence>
<gene>
    <name evidence="1" type="ORF">C2G38_2150566</name>
</gene>